<feature type="region of interest" description="Disordered" evidence="2">
    <location>
        <begin position="285"/>
        <end position="321"/>
    </location>
</feature>
<evidence type="ECO:0000313" key="3">
    <source>
        <dbReference type="EMBL" id="KAG7456228.1"/>
    </source>
</evidence>
<feature type="region of interest" description="Disordered" evidence="2">
    <location>
        <begin position="561"/>
        <end position="580"/>
    </location>
</feature>
<evidence type="ECO:0000313" key="4">
    <source>
        <dbReference type="Proteomes" id="UP001046870"/>
    </source>
</evidence>
<feature type="region of interest" description="Disordered" evidence="2">
    <location>
        <begin position="674"/>
        <end position="705"/>
    </location>
</feature>
<keyword evidence="4" id="KW-1185">Reference proteome</keyword>
<feature type="compositionally biased region" description="Polar residues" evidence="2">
    <location>
        <begin position="285"/>
        <end position="304"/>
    </location>
</feature>
<organism evidence="3 4">
    <name type="scientific">Megalops atlanticus</name>
    <name type="common">Tarpon</name>
    <name type="synonym">Clupea gigantea</name>
    <dbReference type="NCBI Taxonomy" id="7932"/>
    <lineage>
        <taxon>Eukaryota</taxon>
        <taxon>Metazoa</taxon>
        <taxon>Chordata</taxon>
        <taxon>Craniata</taxon>
        <taxon>Vertebrata</taxon>
        <taxon>Euteleostomi</taxon>
        <taxon>Actinopterygii</taxon>
        <taxon>Neopterygii</taxon>
        <taxon>Teleostei</taxon>
        <taxon>Elopiformes</taxon>
        <taxon>Megalopidae</taxon>
        <taxon>Megalops</taxon>
    </lineage>
</organism>
<accession>A0A9D3T0R6</accession>
<gene>
    <name evidence="3" type="ORF">MATL_G00249550</name>
</gene>
<feature type="region of interest" description="Disordered" evidence="2">
    <location>
        <begin position="624"/>
        <end position="646"/>
    </location>
</feature>
<feature type="compositionally biased region" description="Basic and acidic residues" evidence="2">
    <location>
        <begin position="567"/>
        <end position="580"/>
    </location>
</feature>
<feature type="region of interest" description="Disordered" evidence="2">
    <location>
        <begin position="867"/>
        <end position="904"/>
    </location>
</feature>
<feature type="region of interest" description="Disordered" evidence="2">
    <location>
        <begin position="212"/>
        <end position="252"/>
    </location>
</feature>
<keyword evidence="1" id="KW-0175">Coiled coil</keyword>
<comment type="caution">
    <text evidence="3">The sequence shown here is derived from an EMBL/GenBank/DDBJ whole genome shotgun (WGS) entry which is preliminary data.</text>
</comment>
<feature type="region of interest" description="Disordered" evidence="2">
    <location>
        <begin position="1"/>
        <end position="20"/>
    </location>
</feature>
<proteinExistence type="predicted"/>
<dbReference type="Pfam" id="PF03999">
    <property type="entry name" value="MAP65_ASE1"/>
    <property type="match status" value="1"/>
</dbReference>
<evidence type="ECO:0008006" key="5">
    <source>
        <dbReference type="Google" id="ProtNLM"/>
    </source>
</evidence>
<dbReference type="AlphaFoldDB" id="A0A9D3T0R6"/>
<dbReference type="Proteomes" id="UP001046870">
    <property type="component" value="Chromosome 23"/>
</dbReference>
<protein>
    <recommendedName>
        <fullName evidence="5">Coiled-coil domain-containing protein 87</fullName>
    </recommendedName>
</protein>
<dbReference type="EMBL" id="JAFDVH010000023">
    <property type="protein sequence ID" value="KAG7456228.1"/>
    <property type="molecule type" value="Genomic_DNA"/>
</dbReference>
<dbReference type="InterPro" id="IPR037383">
    <property type="entry name" value="CCDC87"/>
</dbReference>
<evidence type="ECO:0000256" key="1">
    <source>
        <dbReference type="SAM" id="Coils"/>
    </source>
</evidence>
<name>A0A9D3T0R6_MEGAT</name>
<feature type="coiled-coil region" evidence="1">
    <location>
        <begin position="740"/>
        <end position="773"/>
    </location>
</feature>
<reference evidence="3" key="1">
    <citation type="submission" date="2021-01" db="EMBL/GenBank/DDBJ databases">
        <authorList>
            <person name="Zahm M."/>
            <person name="Roques C."/>
            <person name="Cabau C."/>
            <person name="Klopp C."/>
            <person name="Donnadieu C."/>
            <person name="Jouanno E."/>
            <person name="Lampietro C."/>
            <person name="Louis A."/>
            <person name="Herpin A."/>
            <person name="Echchiki A."/>
            <person name="Berthelot C."/>
            <person name="Parey E."/>
            <person name="Roest-Crollius H."/>
            <person name="Braasch I."/>
            <person name="Postlethwait J."/>
            <person name="Bobe J."/>
            <person name="Montfort J."/>
            <person name="Bouchez O."/>
            <person name="Begum T."/>
            <person name="Mejri S."/>
            <person name="Adams A."/>
            <person name="Chen W.-J."/>
            <person name="Guiguen Y."/>
        </authorList>
    </citation>
    <scope>NUCLEOTIDE SEQUENCE</scope>
    <source>
        <strain evidence="3">YG-15Mar2019-1</strain>
        <tissue evidence="3">Brain</tissue>
    </source>
</reference>
<dbReference type="Gene3D" id="1.20.58.1520">
    <property type="match status" value="1"/>
</dbReference>
<evidence type="ECO:0000256" key="2">
    <source>
        <dbReference type="SAM" id="MobiDB-lite"/>
    </source>
</evidence>
<feature type="compositionally biased region" description="Pro residues" evidence="2">
    <location>
        <begin position="887"/>
        <end position="896"/>
    </location>
</feature>
<feature type="compositionally biased region" description="Basic and acidic residues" evidence="2">
    <location>
        <begin position="628"/>
        <end position="646"/>
    </location>
</feature>
<dbReference type="PANTHER" id="PTHR16078:SF1">
    <property type="entry name" value="COILED-COIL DOMAIN-CONTAINING PROTEIN 87"/>
    <property type="match status" value="1"/>
</dbReference>
<sequence>MTTEGGLWRREAGRPEGSVCSTQMGVSAQSIHQRYHSVLGPLSLFPQCREKEGRDEEQCPAAPGSEGLRTRPSSLQEFCHLAQCRMQARSVRHPASQQDQQTLTEVLMSKLGLIWQDLTSLTGDPTLTQDENKQLHCETFREVIRICEELYLHYLSLLHALRKRAIFSDQANLSRVRAHIALDCTNLLSVHSIKDYLTARIKALRTERLGTAKGSGVQGHKGAPDTRSTTRKLNFSLQPPSGRGKSRASRQHKDFIERDLQEINEAIGDLDLELVYDLTPSHVEQTTNRGDAQCTEVSVPSTTGQKEDQHSASPCLSRLKGSNSVPELQQQMLLEETEKGAWPVRPQTPLVLQATSSHSSLDKSISPAEDLKRLLQDSVPQERLRQVDPEADLPPLIKPLTQSSTTKLELLQQSLQRLNEEEDKEVVTKRAPVEELEHPQADVDSITLSPKHIARTAASRVSDRVFTETIKIQAQPPVYNDLTGEIEQSSVQWMDRNLFVGAEVTELYRELSKSLSTQYLNFDEDPIFEPAPTDISFQNSLSSKAKSPCFINPELKRPNISNAAQRRRAEIPKERERPQDVTSREHAAWLQWWKSHLSLGDYLKFLSTKDLDYLSVVFHLYDSDEEGNEKSGDHTRQQEEERQRRQKIDALRHKKQEFAAGVWNVNSVLLGGLGKDPAPEDVSSDEDMPLSSKQEQHGGAAGGSEGVQLQTRLENIWNALRFPDGLRQDMALKYSSDTHRDRLEEAIVAWECAAQLIQQRETLLHQLEVFEKDASDPNRFFQHGYRGTSMARMDESRHREKINSRISVLEKELQKIIKEIKHRFHDTVTYRGRPYAEKMRRDRIEMLYWLQQERRVEALERVLGSSGTVPARLPPLEPNQQTRALTPHPPRNPHPPGSAVELLQ</sequence>
<dbReference type="OrthoDB" id="67750at2759"/>
<dbReference type="PANTHER" id="PTHR16078">
    <property type="entry name" value="COILED-COIL DOMAIN-CONTAINING PROTEIN 87"/>
    <property type="match status" value="1"/>
</dbReference>